<dbReference type="Proteomes" id="UP000483820">
    <property type="component" value="Chromosome III"/>
</dbReference>
<dbReference type="PANTHER" id="PTHR21503">
    <property type="entry name" value="F-BOX-CONTAINING HYPOTHETICAL PROTEIN C.ELEGANS"/>
    <property type="match status" value="1"/>
</dbReference>
<dbReference type="AlphaFoldDB" id="A0A6A5H256"/>
<gene>
    <name evidence="2" type="ORF">GCK72_008801</name>
</gene>
<proteinExistence type="predicted"/>
<protein>
    <recommendedName>
        <fullName evidence="1">Sdz-33 F-box domain-containing protein</fullName>
    </recommendedName>
</protein>
<name>A0A6A5H256_CAERE</name>
<comment type="caution">
    <text evidence="2">The sequence shown here is derived from an EMBL/GenBank/DDBJ whole genome shotgun (WGS) entry which is preliminary data.</text>
</comment>
<reference evidence="2 3" key="1">
    <citation type="submission" date="2019-12" db="EMBL/GenBank/DDBJ databases">
        <title>Chromosome-level assembly of the Caenorhabditis remanei genome.</title>
        <authorList>
            <person name="Teterina A.A."/>
            <person name="Willis J.H."/>
            <person name="Phillips P.C."/>
        </authorList>
    </citation>
    <scope>NUCLEOTIDE SEQUENCE [LARGE SCALE GENOMIC DNA]</scope>
    <source>
        <strain evidence="2 3">PX506</strain>
        <tissue evidence="2">Whole organism</tissue>
    </source>
</reference>
<evidence type="ECO:0000313" key="3">
    <source>
        <dbReference type="Proteomes" id="UP000483820"/>
    </source>
</evidence>
<dbReference type="InterPro" id="IPR012885">
    <property type="entry name" value="F-box_Sdz-33"/>
</dbReference>
<dbReference type="EMBL" id="WUAV01000003">
    <property type="protein sequence ID" value="KAF1760552.1"/>
    <property type="molecule type" value="Genomic_DNA"/>
</dbReference>
<dbReference type="CTD" id="9806386"/>
<dbReference type="GeneID" id="9806386"/>
<sequence>MSLLCCIPINQSGTTKDIVEEDDFFRVFVMADQNKESEKLVKKCGLIASGIEIQYEAGFNRIVVKYGEDDFTFNLIGSVKKEDFGKLYPETDVTCFYYFDIKLNGVEILTDRLLEILHNQCVDSLCFRDPHRDIRQLCNFPQVFSAKSIQIDKPSVTAEELDFIGKKFKDLSLVCFHTTPPSGYEAFPLKYRTACIENDSNLEVDDLVGMNCKHLDILKTRMKTSDLNKFIKFWMGCQRPSNIKTITICKLEKDTHLYEGLDVGPWNYELRSRYFKSWKQVAIDCSEGLDVVRDDGKMATINYTDTGVFQFVVWNKRFHEIPEYYPKMLGDVLMN</sequence>
<evidence type="ECO:0000313" key="2">
    <source>
        <dbReference type="EMBL" id="KAF1760552.1"/>
    </source>
</evidence>
<accession>A0A6A5H256</accession>
<organism evidence="2 3">
    <name type="scientific">Caenorhabditis remanei</name>
    <name type="common">Caenorhabditis vulgaris</name>
    <dbReference type="NCBI Taxonomy" id="31234"/>
    <lineage>
        <taxon>Eukaryota</taxon>
        <taxon>Metazoa</taxon>
        <taxon>Ecdysozoa</taxon>
        <taxon>Nematoda</taxon>
        <taxon>Chromadorea</taxon>
        <taxon>Rhabditida</taxon>
        <taxon>Rhabditina</taxon>
        <taxon>Rhabditomorpha</taxon>
        <taxon>Rhabditoidea</taxon>
        <taxon>Rhabditidae</taxon>
        <taxon>Peloderinae</taxon>
        <taxon>Caenorhabditis</taxon>
    </lineage>
</organism>
<dbReference type="KEGG" id="crq:GCK72_008801"/>
<feature type="domain" description="Sdz-33 F-box" evidence="1">
    <location>
        <begin position="189"/>
        <end position="235"/>
    </location>
</feature>
<dbReference type="RefSeq" id="XP_053586628.1">
    <property type="nucleotide sequence ID" value="XM_053727051.1"/>
</dbReference>
<dbReference type="Pfam" id="PF07735">
    <property type="entry name" value="FBA_2"/>
    <property type="match status" value="1"/>
</dbReference>
<dbReference type="PANTHER" id="PTHR21503:SF36">
    <property type="entry name" value="F-BOX ASSOCIATED DOMAIN-CONTAINING PROTEIN"/>
    <property type="match status" value="1"/>
</dbReference>
<evidence type="ECO:0000259" key="1">
    <source>
        <dbReference type="Pfam" id="PF07735"/>
    </source>
</evidence>